<dbReference type="NCBIfam" id="TIGR00046">
    <property type="entry name" value="RsmE family RNA methyltransferase"/>
    <property type="match status" value="1"/>
</dbReference>
<gene>
    <name evidence="15" type="ORF">SAY89_14865</name>
</gene>
<dbReference type="PANTHER" id="PTHR30027:SF3">
    <property type="entry name" value="16S RRNA (URACIL(1498)-N(3))-METHYLTRANSFERASE"/>
    <property type="match status" value="1"/>
</dbReference>
<protein>
    <recommendedName>
        <fullName evidence="4 12">Ribosomal RNA small subunit methyltransferase E</fullName>
        <ecNumber evidence="3 12">2.1.1.193</ecNumber>
    </recommendedName>
</protein>
<evidence type="ECO:0000259" key="13">
    <source>
        <dbReference type="Pfam" id="PF04452"/>
    </source>
</evidence>
<sequence>MLWKDFHLYRLVIDPQQKQGNCIILKSDQEHYLRRVVRLNSGDDFIAMDGRGNCWQVKLTVTGNEIVTSFRENRELTTAVSLIVALPKGSGFEDIIRCTTELGVTKLYPAISDRTLLKPKENKLERWRKIALEAVEQSERQILPYIAEPMPIKVLFEQFQLNNNPKYIASARSNAPHLMEFCQQDFQDNPPSEIIIATGCEGGWTPKEIENAIASGFQEVSLGKRILRAITAPIMVMALVASYSEIFELKSE</sequence>
<dbReference type="Pfam" id="PF20260">
    <property type="entry name" value="PUA_4"/>
    <property type="match status" value="1"/>
</dbReference>
<dbReference type="InterPro" id="IPR029028">
    <property type="entry name" value="Alpha/beta_knot_MTases"/>
</dbReference>
<organism evidence="15">
    <name type="scientific">Cyanobacterium aponinum AL20115</name>
    <dbReference type="NCBI Taxonomy" id="3090662"/>
    <lineage>
        <taxon>Bacteria</taxon>
        <taxon>Bacillati</taxon>
        <taxon>Cyanobacteriota</taxon>
        <taxon>Cyanophyceae</taxon>
        <taxon>Oscillatoriophycideae</taxon>
        <taxon>Chroococcales</taxon>
        <taxon>Geminocystaceae</taxon>
        <taxon>Cyanobacterium</taxon>
    </lineage>
</organism>
<evidence type="ECO:0000313" key="15">
    <source>
        <dbReference type="EMBL" id="WPF88064.1"/>
    </source>
</evidence>
<evidence type="ECO:0000256" key="1">
    <source>
        <dbReference type="ARBA" id="ARBA00004496"/>
    </source>
</evidence>
<evidence type="ECO:0000256" key="7">
    <source>
        <dbReference type="ARBA" id="ARBA00022603"/>
    </source>
</evidence>
<dbReference type="InterPro" id="IPR046887">
    <property type="entry name" value="RsmE_PUA-like"/>
</dbReference>
<dbReference type="EC" id="2.1.1.193" evidence="3 12"/>
<dbReference type="CDD" id="cd18084">
    <property type="entry name" value="RsmE-like"/>
    <property type="match status" value="1"/>
</dbReference>
<dbReference type="InterPro" id="IPR015947">
    <property type="entry name" value="PUA-like_sf"/>
</dbReference>
<comment type="catalytic activity">
    <reaction evidence="11 12">
        <text>uridine(1498) in 16S rRNA + S-adenosyl-L-methionine = N(3)-methyluridine(1498) in 16S rRNA + S-adenosyl-L-homocysteine + H(+)</text>
        <dbReference type="Rhea" id="RHEA:42920"/>
        <dbReference type="Rhea" id="RHEA-COMP:10283"/>
        <dbReference type="Rhea" id="RHEA-COMP:10284"/>
        <dbReference type="ChEBI" id="CHEBI:15378"/>
        <dbReference type="ChEBI" id="CHEBI:57856"/>
        <dbReference type="ChEBI" id="CHEBI:59789"/>
        <dbReference type="ChEBI" id="CHEBI:65315"/>
        <dbReference type="ChEBI" id="CHEBI:74502"/>
        <dbReference type="EC" id="2.1.1.193"/>
    </reaction>
</comment>
<keyword evidence="5 12" id="KW-0963">Cytoplasm</keyword>
<evidence type="ECO:0000256" key="3">
    <source>
        <dbReference type="ARBA" id="ARBA00012328"/>
    </source>
</evidence>
<evidence type="ECO:0000256" key="9">
    <source>
        <dbReference type="ARBA" id="ARBA00022691"/>
    </source>
</evidence>
<feature type="domain" description="Ribosomal RNA small subunit methyltransferase E methyltransferase" evidence="13">
    <location>
        <begin position="75"/>
        <end position="240"/>
    </location>
</feature>
<reference evidence="15" key="1">
    <citation type="submission" date="2023-11" db="EMBL/GenBank/DDBJ databases">
        <title>Genome sequence of Cyanobacterium aponinum BCRC AL20115.</title>
        <authorList>
            <person name="Chang H.-Y."/>
            <person name="Lin K.-M."/>
            <person name="Hsueh H.-T."/>
            <person name="Chu H.-A."/>
            <person name="Kuo C.-H."/>
        </authorList>
    </citation>
    <scope>NUCLEOTIDE SEQUENCE</scope>
    <source>
        <strain evidence="15">AL20115</strain>
    </source>
</reference>
<dbReference type="InterPro" id="IPR029026">
    <property type="entry name" value="tRNA_m1G_MTases_N"/>
</dbReference>
<keyword evidence="9 12" id="KW-0949">S-adenosyl-L-methionine</keyword>
<evidence type="ECO:0000256" key="12">
    <source>
        <dbReference type="PIRNR" id="PIRNR015601"/>
    </source>
</evidence>
<evidence type="ECO:0000259" key="14">
    <source>
        <dbReference type="Pfam" id="PF20260"/>
    </source>
</evidence>
<evidence type="ECO:0000256" key="10">
    <source>
        <dbReference type="ARBA" id="ARBA00025699"/>
    </source>
</evidence>
<evidence type="ECO:0000256" key="11">
    <source>
        <dbReference type="ARBA" id="ARBA00047944"/>
    </source>
</evidence>
<dbReference type="SUPFAM" id="SSF88697">
    <property type="entry name" value="PUA domain-like"/>
    <property type="match status" value="1"/>
</dbReference>
<evidence type="ECO:0000256" key="4">
    <source>
        <dbReference type="ARBA" id="ARBA00013673"/>
    </source>
</evidence>
<feature type="domain" description="Ribosomal RNA small subunit methyltransferase E PUA-like" evidence="14">
    <location>
        <begin position="28"/>
        <end position="64"/>
    </location>
</feature>
<accession>A0AAF0ZBS9</accession>
<dbReference type="GO" id="GO:0070042">
    <property type="term" value="F:rRNA (uridine-N3-)-methyltransferase activity"/>
    <property type="evidence" value="ECO:0007669"/>
    <property type="project" value="TreeGrafter"/>
</dbReference>
<evidence type="ECO:0000256" key="6">
    <source>
        <dbReference type="ARBA" id="ARBA00022552"/>
    </source>
</evidence>
<dbReference type="InterPro" id="IPR006700">
    <property type="entry name" value="RsmE"/>
</dbReference>
<dbReference type="GO" id="GO:0005737">
    <property type="term" value="C:cytoplasm"/>
    <property type="evidence" value="ECO:0007669"/>
    <property type="project" value="UniProtKB-SubCell"/>
</dbReference>
<evidence type="ECO:0000256" key="8">
    <source>
        <dbReference type="ARBA" id="ARBA00022679"/>
    </source>
</evidence>
<dbReference type="PIRSF" id="PIRSF015601">
    <property type="entry name" value="MTase_slr0722"/>
    <property type="match status" value="1"/>
</dbReference>
<comment type="subcellular location">
    <subcellularLocation>
        <location evidence="1 12">Cytoplasm</location>
    </subcellularLocation>
</comment>
<dbReference type="EMBL" id="CP138348">
    <property type="protein sequence ID" value="WPF88064.1"/>
    <property type="molecule type" value="Genomic_DNA"/>
</dbReference>
<dbReference type="SUPFAM" id="SSF75217">
    <property type="entry name" value="alpha/beta knot"/>
    <property type="match status" value="1"/>
</dbReference>
<comment type="similarity">
    <text evidence="2 12">Belongs to the RNA methyltransferase RsmE family.</text>
</comment>
<dbReference type="PANTHER" id="PTHR30027">
    <property type="entry name" value="RIBOSOMAL RNA SMALL SUBUNIT METHYLTRANSFERASE E"/>
    <property type="match status" value="1"/>
</dbReference>
<dbReference type="GO" id="GO:0070475">
    <property type="term" value="P:rRNA base methylation"/>
    <property type="evidence" value="ECO:0007669"/>
    <property type="project" value="TreeGrafter"/>
</dbReference>
<name>A0AAF0ZBS9_9CHRO</name>
<evidence type="ECO:0000256" key="2">
    <source>
        <dbReference type="ARBA" id="ARBA00005528"/>
    </source>
</evidence>
<dbReference type="AlphaFoldDB" id="A0AAF0ZBS9"/>
<dbReference type="Gene3D" id="3.40.1280.10">
    <property type="match status" value="1"/>
</dbReference>
<comment type="function">
    <text evidence="10 12">Specifically methylates the N3 position of the uracil ring of uridine 1498 (m3U1498) in 16S rRNA. Acts on the fully assembled 30S ribosomal subunit.</text>
</comment>
<dbReference type="InterPro" id="IPR046886">
    <property type="entry name" value="RsmE_MTase_dom"/>
</dbReference>
<keyword evidence="7 12" id="KW-0489">Methyltransferase</keyword>
<dbReference type="Pfam" id="PF04452">
    <property type="entry name" value="Methyltrans_RNA"/>
    <property type="match status" value="1"/>
</dbReference>
<keyword evidence="8 12" id="KW-0808">Transferase</keyword>
<dbReference type="NCBIfam" id="NF008697">
    <property type="entry name" value="PRK11713.4-1"/>
    <property type="match status" value="1"/>
</dbReference>
<keyword evidence="6 12" id="KW-0698">rRNA processing</keyword>
<proteinExistence type="inferred from homology"/>
<dbReference type="RefSeq" id="WP_320001315.1">
    <property type="nucleotide sequence ID" value="NZ_CP138348.1"/>
</dbReference>
<evidence type="ECO:0000256" key="5">
    <source>
        <dbReference type="ARBA" id="ARBA00022490"/>
    </source>
</evidence>